<dbReference type="PANTHER" id="PTHR46211:SF1">
    <property type="entry name" value="GLYCEROPHOSPHODIESTER PHOSPHODIESTERASE, CYTOPLASMIC"/>
    <property type="match status" value="1"/>
</dbReference>
<dbReference type="AlphaFoldDB" id="A0A930UCC8"/>
<organism evidence="2 3">
    <name type="scientific">Candidatus Amphirhobacter heronislandensis</name>
    <dbReference type="NCBI Taxonomy" id="1732024"/>
    <lineage>
        <taxon>Bacteria</taxon>
        <taxon>Pseudomonadati</taxon>
        <taxon>Pseudomonadota</taxon>
        <taxon>Gammaproteobacteria</taxon>
        <taxon>Candidatus Tethybacterales</taxon>
        <taxon>Candidatus Tethybacteraceae</taxon>
        <taxon>Candidatus Amphirhobacter</taxon>
    </lineage>
</organism>
<feature type="domain" description="GP-PDE" evidence="1">
    <location>
        <begin position="12"/>
        <end position="234"/>
    </location>
</feature>
<dbReference type="InterPro" id="IPR030395">
    <property type="entry name" value="GP_PDE_dom"/>
</dbReference>
<dbReference type="Gene3D" id="3.20.20.190">
    <property type="entry name" value="Phosphatidylinositol (PI) phosphodiesterase"/>
    <property type="match status" value="1"/>
</dbReference>
<dbReference type="PANTHER" id="PTHR46211">
    <property type="entry name" value="GLYCEROPHOSPHORYL DIESTER PHOSPHODIESTERASE"/>
    <property type="match status" value="1"/>
</dbReference>
<name>A0A930UCC8_9GAMM</name>
<reference evidence="2" key="1">
    <citation type="submission" date="2020-10" db="EMBL/GenBank/DDBJ databases">
        <title>An improved Amphimedon queenslandica hologenome assembly reveals how three proteobacterial symbionts can extend the metabolic phenotypic of their marine sponge host.</title>
        <authorList>
            <person name="Degnan B."/>
            <person name="Degnan S."/>
            <person name="Xiang X."/>
        </authorList>
    </citation>
    <scope>NUCLEOTIDE SEQUENCE</scope>
    <source>
        <strain evidence="2">AqS2</strain>
    </source>
</reference>
<dbReference type="InterPro" id="IPR017946">
    <property type="entry name" value="PLC-like_Pdiesterase_TIM-brl"/>
</dbReference>
<dbReference type="PROSITE" id="PS51704">
    <property type="entry name" value="GP_PDE"/>
    <property type="match status" value="1"/>
</dbReference>
<sequence length="235" mass="25155">MAGVPARHCRLARLIGHRGAPWLCPENSLAGFERAAALGYRWVELDVQASRDGRAFVHHDYEIAAAGGRLLADMDAAELREVRLDEAGTPLPELEEVLVLARRLELGLVVEIKSREGRERRDADATLAALAAGRPANCMVASFQPAALEHVHAAAPELPLALNVMRLAAQAPPEVANIHFAAASAERGAVGRLRDAGYGLYAFTVNERARVAELLAMGAHGVFTDDHALLAETAP</sequence>
<dbReference type="GO" id="GO:0006629">
    <property type="term" value="P:lipid metabolic process"/>
    <property type="evidence" value="ECO:0007669"/>
    <property type="project" value="InterPro"/>
</dbReference>
<evidence type="ECO:0000259" key="1">
    <source>
        <dbReference type="PROSITE" id="PS51704"/>
    </source>
</evidence>
<protein>
    <recommendedName>
        <fullName evidence="1">GP-PDE domain-containing protein</fullName>
    </recommendedName>
</protein>
<evidence type="ECO:0000313" key="2">
    <source>
        <dbReference type="EMBL" id="MBF2735320.1"/>
    </source>
</evidence>
<dbReference type="Proteomes" id="UP000604381">
    <property type="component" value="Unassembled WGS sequence"/>
</dbReference>
<keyword evidence="3" id="KW-1185">Reference proteome</keyword>
<gene>
    <name evidence="2" type="ORF">ISN26_04445</name>
</gene>
<comment type="caution">
    <text evidence="2">The sequence shown here is derived from an EMBL/GenBank/DDBJ whole genome shotgun (WGS) entry which is preliminary data.</text>
</comment>
<evidence type="ECO:0000313" key="3">
    <source>
        <dbReference type="Proteomes" id="UP000604381"/>
    </source>
</evidence>
<dbReference type="GO" id="GO:0008081">
    <property type="term" value="F:phosphoric diester hydrolase activity"/>
    <property type="evidence" value="ECO:0007669"/>
    <property type="project" value="InterPro"/>
</dbReference>
<dbReference type="Pfam" id="PF03009">
    <property type="entry name" value="GDPD"/>
    <property type="match status" value="1"/>
</dbReference>
<accession>A0A930UCC8</accession>
<proteinExistence type="predicted"/>
<dbReference type="SUPFAM" id="SSF51695">
    <property type="entry name" value="PLC-like phosphodiesterases"/>
    <property type="match status" value="1"/>
</dbReference>
<dbReference type="EMBL" id="JADHEI010000033">
    <property type="protein sequence ID" value="MBF2735320.1"/>
    <property type="molecule type" value="Genomic_DNA"/>
</dbReference>